<keyword evidence="3" id="KW-1185">Reference proteome</keyword>
<gene>
    <name evidence="2" type="ORF">DOK79_000223</name>
</gene>
<keyword evidence="1" id="KW-0732">Signal</keyword>
<dbReference type="RefSeq" id="WP_206858649.1">
    <property type="nucleotide sequence ID" value="NZ_CP147250.1"/>
</dbReference>
<dbReference type="Proteomes" id="UP000664360">
    <property type="component" value="Chromosome"/>
</dbReference>
<protein>
    <submittedName>
        <fullName evidence="2">Uncharacterized protein</fullName>
    </submittedName>
</protein>
<sequence length="53" mass="5859">MVKLNKKKLIASVLLSSMVFAQTAPTFASVLEDIDPINHTVTEAEETIEELKN</sequence>
<organism evidence="2 3">
    <name type="scientific">Candidatus Enterococcus mangumiae</name>
    <dbReference type="NCBI Taxonomy" id="2230878"/>
    <lineage>
        <taxon>Bacteria</taxon>
        <taxon>Bacillati</taxon>
        <taxon>Bacillota</taxon>
        <taxon>Bacilli</taxon>
        <taxon>Lactobacillales</taxon>
        <taxon>Enterococcaceae</taxon>
        <taxon>Enterococcus</taxon>
    </lineage>
</organism>
<name>A0ABZ2ST21_9ENTE</name>
<feature type="signal peptide" evidence="1">
    <location>
        <begin position="1"/>
        <end position="21"/>
    </location>
</feature>
<feature type="chain" id="PRO_5047393039" evidence="1">
    <location>
        <begin position="22"/>
        <end position="53"/>
    </location>
</feature>
<evidence type="ECO:0000313" key="2">
    <source>
        <dbReference type="EMBL" id="WYJ78717.1"/>
    </source>
</evidence>
<proteinExistence type="predicted"/>
<dbReference type="EMBL" id="CP147250">
    <property type="protein sequence ID" value="WYJ78717.1"/>
    <property type="molecule type" value="Genomic_DNA"/>
</dbReference>
<reference evidence="2 3" key="1">
    <citation type="submission" date="2024-03" db="EMBL/GenBank/DDBJ databases">
        <title>The Genome Sequence of Enterococcus sp. DIV1094.</title>
        <authorList>
            <consortium name="The Broad Institute Genomics Platform"/>
            <consortium name="The Broad Institute Microbial Omics Core"/>
            <consortium name="The Broad Institute Genomic Center for Infectious Diseases"/>
            <person name="Earl A."/>
            <person name="Manson A."/>
            <person name="Gilmore M."/>
            <person name="Schwartman J."/>
            <person name="Shea T."/>
            <person name="Abouelleil A."/>
            <person name="Cao P."/>
            <person name="Chapman S."/>
            <person name="Cusick C."/>
            <person name="Young S."/>
            <person name="Neafsey D."/>
            <person name="Nusbaum C."/>
            <person name="Birren B."/>
        </authorList>
    </citation>
    <scope>NUCLEOTIDE SEQUENCE [LARGE SCALE GENOMIC DNA]</scope>
    <source>
        <strain evidence="2 3">DIV1094</strain>
    </source>
</reference>
<evidence type="ECO:0000313" key="3">
    <source>
        <dbReference type="Proteomes" id="UP000664360"/>
    </source>
</evidence>
<accession>A0ABZ2ST21</accession>
<evidence type="ECO:0000256" key="1">
    <source>
        <dbReference type="SAM" id="SignalP"/>
    </source>
</evidence>